<evidence type="ECO:0000313" key="11">
    <source>
        <dbReference type="EMBL" id="KAL1896336.1"/>
    </source>
</evidence>
<keyword evidence="7 9" id="KW-0067">ATP-binding</keyword>
<comment type="pathway">
    <text evidence="1 9">Carbohydrate acid metabolism; D-gluconate degradation.</text>
</comment>
<dbReference type="InterPro" id="IPR027417">
    <property type="entry name" value="P-loop_NTPase"/>
</dbReference>
<feature type="compositionally biased region" description="Low complexity" evidence="10">
    <location>
        <begin position="1"/>
        <end position="22"/>
    </location>
</feature>
<comment type="caution">
    <text evidence="11">The sequence shown here is derived from an EMBL/GenBank/DDBJ whole genome shotgun (WGS) entry which is preliminary data.</text>
</comment>
<sequence length="224" mass="23951">MTSAPATEVAAAAVPSSAPTTARDGGCSEDTRWIVFVIGSSASGKTVTAQHLADVLKAKYIEGDDFHPAANIAKMSRGEALTDADRAGWLQAISEHAVVHLRGPGTHHLIVTCSALKREYRSLLRKGAHETGDLRILFVLLDVPEAELVHRADVRAQTTHHFAKSNLVHSQLAILEKPDAAHPEPDVIIVDANRPLPEVEASALATVEAAWIKADEEEAENMAA</sequence>
<keyword evidence="12" id="KW-1185">Reference proteome</keyword>
<dbReference type="InterPro" id="IPR006001">
    <property type="entry name" value="Therm_gnt_kin"/>
</dbReference>
<evidence type="ECO:0000256" key="3">
    <source>
        <dbReference type="ARBA" id="ARBA00012054"/>
    </source>
</evidence>
<evidence type="ECO:0000256" key="2">
    <source>
        <dbReference type="ARBA" id="ARBA00008420"/>
    </source>
</evidence>
<dbReference type="Proteomes" id="UP001583186">
    <property type="component" value="Unassembled WGS sequence"/>
</dbReference>
<dbReference type="CDD" id="cd02021">
    <property type="entry name" value="GntK"/>
    <property type="match status" value="1"/>
</dbReference>
<evidence type="ECO:0000256" key="1">
    <source>
        <dbReference type="ARBA" id="ARBA00004875"/>
    </source>
</evidence>
<comment type="catalytic activity">
    <reaction evidence="8 9">
        <text>D-gluconate + ATP = 6-phospho-D-gluconate + ADP + H(+)</text>
        <dbReference type="Rhea" id="RHEA:19433"/>
        <dbReference type="ChEBI" id="CHEBI:15378"/>
        <dbReference type="ChEBI" id="CHEBI:18391"/>
        <dbReference type="ChEBI" id="CHEBI:30616"/>
        <dbReference type="ChEBI" id="CHEBI:58759"/>
        <dbReference type="ChEBI" id="CHEBI:456216"/>
        <dbReference type="EC" id="2.7.1.12"/>
    </reaction>
</comment>
<dbReference type="Pfam" id="PF13671">
    <property type="entry name" value="AAA_33"/>
    <property type="match status" value="1"/>
</dbReference>
<dbReference type="EC" id="2.7.1.12" evidence="3 9"/>
<dbReference type="EMBL" id="JAWCUI010000023">
    <property type="protein sequence ID" value="KAL1896336.1"/>
    <property type="molecule type" value="Genomic_DNA"/>
</dbReference>
<feature type="region of interest" description="Disordered" evidence="10">
    <location>
        <begin position="1"/>
        <end position="26"/>
    </location>
</feature>
<dbReference type="Gene3D" id="3.40.50.300">
    <property type="entry name" value="P-loop containing nucleotide triphosphate hydrolases"/>
    <property type="match status" value="1"/>
</dbReference>
<evidence type="ECO:0000256" key="8">
    <source>
        <dbReference type="ARBA" id="ARBA00048090"/>
    </source>
</evidence>
<organism evidence="11 12">
    <name type="scientific">Sporothrix stenoceras</name>
    <dbReference type="NCBI Taxonomy" id="5173"/>
    <lineage>
        <taxon>Eukaryota</taxon>
        <taxon>Fungi</taxon>
        <taxon>Dikarya</taxon>
        <taxon>Ascomycota</taxon>
        <taxon>Pezizomycotina</taxon>
        <taxon>Sordariomycetes</taxon>
        <taxon>Sordariomycetidae</taxon>
        <taxon>Ophiostomatales</taxon>
        <taxon>Ophiostomataceae</taxon>
        <taxon>Sporothrix</taxon>
    </lineage>
</organism>
<evidence type="ECO:0000256" key="10">
    <source>
        <dbReference type="SAM" id="MobiDB-lite"/>
    </source>
</evidence>
<dbReference type="SUPFAM" id="SSF52540">
    <property type="entry name" value="P-loop containing nucleoside triphosphate hydrolases"/>
    <property type="match status" value="1"/>
</dbReference>
<keyword evidence="5 9" id="KW-0547">Nucleotide-binding</keyword>
<gene>
    <name evidence="11" type="ORF">Sste5346_004721</name>
</gene>
<keyword evidence="4 9" id="KW-0808">Transferase</keyword>
<comment type="similarity">
    <text evidence="2 9">Belongs to the gluconokinase GntK/GntV family.</text>
</comment>
<evidence type="ECO:0000313" key="12">
    <source>
        <dbReference type="Proteomes" id="UP001583186"/>
    </source>
</evidence>
<reference evidence="11 12" key="1">
    <citation type="journal article" date="2024" name="IMA Fungus">
        <title>IMA Genome - F19 : A genome assembly and annotation guide to empower mycologists, including annotated draft genome sequences of Ceratocystis pirilliformis, Diaporthe australafricana, Fusarium ophioides, Paecilomyces lecythidis, and Sporothrix stenoceras.</title>
        <authorList>
            <person name="Aylward J."/>
            <person name="Wilson A.M."/>
            <person name="Visagie C.M."/>
            <person name="Spraker J."/>
            <person name="Barnes I."/>
            <person name="Buitendag C."/>
            <person name="Ceriani C."/>
            <person name="Del Mar Angel L."/>
            <person name="du Plessis D."/>
            <person name="Fuchs T."/>
            <person name="Gasser K."/>
            <person name="Kramer D."/>
            <person name="Li W."/>
            <person name="Munsamy K."/>
            <person name="Piso A."/>
            <person name="Price J.L."/>
            <person name="Sonnekus B."/>
            <person name="Thomas C."/>
            <person name="van der Nest A."/>
            <person name="van Dijk A."/>
            <person name="van Heerden A."/>
            <person name="van Vuuren N."/>
            <person name="Yilmaz N."/>
            <person name="Duong T.A."/>
            <person name="van der Merwe N.A."/>
            <person name="Wingfield M.J."/>
            <person name="Wingfield B.D."/>
        </authorList>
    </citation>
    <scope>NUCLEOTIDE SEQUENCE [LARGE SCALE GENOMIC DNA]</scope>
    <source>
        <strain evidence="11 12">CMW 5346</strain>
    </source>
</reference>
<proteinExistence type="inferred from homology"/>
<evidence type="ECO:0000256" key="7">
    <source>
        <dbReference type="ARBA" id="ARBA00022840"/>
    </source>
</evidence>
<dbReference type="PANTHER" id="PTHR43442">
    <property type="entry name" value="GLUCONOKINASE-RELATED"/>
    <property type="match status" value="1"/>
</dbReference>
<evidence type="ECO:0000256" key="9">
    <source>
        <dbReference type="RuleBase" id="RU363066"/>
    </source>
</evidence>
<evidence type="ECO:0000256" key="4">
    <source>
        <dbReference type="ARBA" id="ARBA00022679"/>
    </source>
</evidence>
<name>A0ABR3Z8C6_9PEZI</name>
<evidence type="ECO:0000256" key="6">
    <source>
        <dbReference type="ARBA" id="ARBA00022777"/>
    </source>
</evidence>
<dbReference type="NCBIfam" id="TIGR01313">
    <property type="entry name" value="therm_gnt_kin"/>
    <property type="match status" value="1"/>
</dbReference>
<keyword evidence="6 9" id="KW-0418">Kinase</keyword>
<dbReference type="PANTHER" id="PTHR43442:SF3">
    <property type="entry name" value="GLUCONOKINASE-RELATED"/>
    <property type="match status" value="1"/>
</dbReference>
<protein>
    <recommendedName>
        <fullName evidence="3 9">Gluconokinase</fullName>
        <ecNumber evidence="3 9">2.7.1.12</ecNumber>
    </recommendedName>
</protein>
<evidence type="ECO:0000256" key="5">
    <source>
        <dbReference type="ARBA" id="ARBA00022741"/>
    </source>
</evidence>
<accession>A0ABR3Z8C6</accession>